<feature type="domain" description="FAD dependent oxidoreductase" evidence="4">
    <location>
        <begin position="23"/>
        <end position="418"/>
    </location>
</feature>
<proteinExistence type="inferred from homology"/>
<dbReference type="Gene3D" id="3.50.50.60">
    <property type="entry name" value="FAD/NAD(P)-binding domain"/>
    <property type="match status" value="1"/>
</dbReference>
<dbReference type="SUPFAM" id="SSF51905">
    <property type="entry name" value="FAD/NAD(P)-binding domain"/>
    <property type="match status" value="1"/>
</dbReference>
<sequence length="448" mass="48461">MTAFPIRIENPPEHTAPLPKVADVVVIGGGVIGIMTAWFAARKGLRVVVIEKGRIAGEQSSRNWGWIRQQGRDPAELPIMIEANSIWRGLDAPLRAEIGLKQTGTLFLAHNDAELAKYEAWLPHAKHHGLDTRLLSSREVAQMMPTAARSWTGALWTASDMRAEPWVAVPRLARAAVEQGVQIIENCAARGLDRAAGALRGVVTEHGTIACEKVVLAGGAWSSLFLRRHGIAIPQLSVRATVAATHPVPDVYAGGAVDDRFAFRRREDGGYTLAPEGFHEMYIGPDAFRAFRRYLPQLLANPTATALRPFAPRGYPDAWGTPRRWRMDRPGPFEAMRILDPAPNAKKVAQLIDDLRQTFPALGQVGVAAAWAGMIDTLPDVVPVVDHADTIPGLIIATGMCGHGFGIGPGFGRVVADMVAGDDPGHDLSRFRLGRFTDGSRLVAGPTL</sequence>
<dbReference type="EMBL" id="JAKGAQ010000004">
    <property type="protein sequence ID" value="MCF2872565.1"/>
    <property type="molecule type" value="Genomic_DNA"/>
</dbReference>
<protein>
    <submittedName>
        <fullName evidence="5">FAD-binding oxidoreductase</fullName>
    </submittedName>
</protein>
<dbReference type="InterPro" id="IPR006076">
    <property type="entry name" value="FAD-dep_OxRdtase"/>
</dbReference>
<keyword evidence="3" id="KW-0472">Membrane</keyword>
<keyword evidence="6" id="KW-1185">Reference proteome</keyword>
<organism evidence="5 6">
    <name type="scientific">Octadecabacter dasysiphoniae</name>
    <dbReference type="NCBI Taxonomy" id="2909341"/>
    <lineage>
        <taxon>Bacteria</taxon>
        <taxon>Pseudomonadati</taxon>
        <taxon>Pseudomonadota</taxon>
        <taxon>Alphaproteobacteria</taxon>
        <taxon>Rhodobacterales</taxon>
        <taxon>Roseobacteraceae</taxon>
        <taxon>Octadecabacter</taxon>
    </lineage>
</organism>
<feature type="transmembrane region" description="Helical" evidence="3">
    <location>
        <begin position="21"/>
        <end position="41"/>
    </location>
</feature>
<gene>
    <name evidence="5" type="ORF">L0664_15925</name>
</gene>
<keyword evidence="3" id="KW-0812">Transmembrane</keyword>
<evidence type="ECO:0000259" key="4">
    <source>
        <dbReference type="Pfam" id="PF01266"/>
    </source>
</evidence>
<comment type="caution">
    <text evidence="5">The sequence shown here is derived from an EMBL/GenBank/DDBJ whole genome shotgun (WGS) entry which is preliminary data.</text>
</comment>
<evidence type="ECO:0000256" key="3">
    <source>
        <dbReference type="SAM" id="Phobius"/>
    </source>
</evidence>
<evidence type="ECO:0000313" key="6">
    <source>
        <dbReference type="Proteomes" id="UP001200557"/>
    </source>
</evidence>
<dbReference type="Proteomes" id="UP001200557">
    <property type="component" value="Unassembled WGS sequence"/>
</dbReference>
<dbReference type="Pfam" id="PF01266">
    <property type="entry name" value="DAO"/>
    <property type="match status" value="1"/>
</dbReference>
<dbReference type="PANTHER" id="PTHR13847:SF280">
    <property type="entry name" value="D-AMINO ACID DEHYDROGENASE"/>
    <property type="match status" value="1"/>
</dbReference>
<dbReference type="RefSeq" id="WP_235226888.1">
    <property type="nucleotide sequence ID" value="NZ_JAKGAQ010000004.1"/>
</dbReference>
<keyword evidence="3" id="KW-1133">Transmembrane helix</keyword>
<dbReference type="InterPro" id="IPR036188">
    <property type="entry name" value="FAD/NAD-bd_sf"/>
</dbReference>
<comment type="similarity">
    <text evidence="1">Belongs to the DadA oxidoreductase family.</text>
</comment>
<name>A0ABS9D1Q2_9RHOB</name>
<evidence type="ECO:0000313" key="5">
    <source>
        <dbReference type="EMBL" id="MCF2872565.1"/>
    </source>
</evidence>
<dbReference type="PANTHER" id="PTHR13847">
    <property type="entry name" value="SARCOSINE DEHYDROGENASE-RELATED"/>
    <property type="match status" value="1"/>
</dbReference>
<dbReference type="Gene3D" id="3.30.9.10">
    <property type="entry name" value="D-Amino Acid Oxidase, subunit A, domain 2"/>
    <property type="match status" value="1"/>
</dbReference>
<evidence type="ECO:0000256" key="1">
    <source>
        <dbReference type="ARBA" id="ARBA00009410"/>
    </source>
</evidence>
<keyword evidence="2" id="KW-0560">Oxidoreductase</keyword>
<accession>A0ABS9D1Q2</accession>
<evidence type="ECO:0000256" key="2">
    <source>
        <dbReference type="ARBA" id="ARBA00023002"/>
    </source>
</evidence>
<reference evidence="5 6" key="1">
    <citation type="submission" date="2022-01" db="EMBL/GenBank/DDBJ databases">
        <title>Octadecabacter sp. nov., isolated from a marine alga.</title>
        <authorList>
            <person name="Jin M.S."/>
            <person name="Kim H.M."/>
            <person name="Han D.M."/>
            <person name="Jung J.J."/>
            <person name="Jeon C.O."/>
        </authorList>
    </citation>
    <scope>NUCLEOTIDE SEQUENCE [LARGE SCALE GENOMIC DNA]</scope>
    <source>
        <strain evidence="5 6">G9-8</strain>
    </source>
</reference>